<dbReference type="RefSeq" id="WP_184228281.1">
    <property type="nucleotide sequence ID" value="NZ_JACHDE010000019.1"/>
</dbReference>
<dbReference type="EMBL" id="JACHDE010000019">
    <property type="protein sequence ID" value="MBB5404440.1"/>
    <property type="molecule type" value="Genomic_DNA"/>
</dbReference>
<gene>
    <name evidence="1" type="ORF">HDG41_006536</name>
</gene>
<dbReference type="Proteomes" id="UP000592820">
    <property type="component" value="Unassembled WGS sequence"/>
</dbReference>
<accession>A0A7W8LD71</accession>
<dbReference type="AlphaFoldDB" id="A0A7W8LD71"/>
<proteinExistence type="predicted"/>
<evidence type="ECO:0000313" key="1">
    <source>
        <dbReference type="EMBL" id="MBB5404440.1"/>
    </source>
</evidence>
<sequence length="49" mass="5752">MTEVLTRRRKRPGEAGVEELLTKFYRKQLAARFAAWHLFTEVSQVPSVF</sequence>
<name>A0A7W8LD71_9BURK</name>
<organism evidence="1 2">
    <name type="scientific">Paraburkholderia youngii</name>
    <dbReference type="NCBI Taxonomy" id="2782701"/>
    <lineage>
        <taxon>Bacteria</taxon>
        <taxon>Pseudomonadati</taxon>
        <taxon>Pseudomonadota</taxon>
        <taxon>Betaproteobacteria</taxon>
        <taxon>Burkholderiales</taxon>
        <taxon>Burkholderiaceae</taxon>
        <taxon>Paraburkholderia</taxon>
    </lineage>
</organism>
<reference evidence="1 2" key="1">
    <citation type="submission" date="2020-08" db="EMBL/GenBank/DDBJ databases">
        <title>Genomic Encyclopedia of Type Strains, Phase IV (KMG-V): Genome sequencing to study the core and pangenomes of soil and plant-associated prokaryotes.</title>
        <authorList>
            <person name="Whitman W."/>
        </authorList>
    </citation>
    <scope>NUCLEOTIDE SEQUENCE [LARGE SCALE GENOMIC DNA]</scope>
    <source>
        <strain evidence="1 2">JPY162</strain>
    </source>
</reference>
<comment type="caution">
    <text evidence="1">The sequence shown here is derived from an EMBL/GenBank/DDBJ whole genome shotgun (WGS) entry which is preliminary data.</text>
</comment>
<protein>
    <submittedName>
        <fullName evidence="1">Uncharacterized protein</fullName>
    </submittedName>
</protein>
<evidence type="ECO:0000313" key="2">
    <source>
        <dbReference type="Proteomes" id="UP000592820"/>
    </source>
</evidence>